<proteinExistence type="predicted"/>
<sequence length="59" mass="6711">MHVPNWSQVRIMLEKSQPKAIFKHHADVGQNQVIKVIAKNETMLPTKIIDIDCAFAPKT</sequence>
<dbReference type="RefSeq" id="WP_139606565.1">
    <property type="nucleotide sequence ID" value="NZ_VDCQ01000069.1"/>
</dbReference>
<dbReference type="EMBL" id="VDCQ01000069">
    <property type="protein sequence ID" value="TNJ61931.1"/>
    <property type="molecule type" value="Genomic_DNA"/>
</dbReference>
<protein>
    <submittedName>
        <fullName evidence="1">Uncharacterized protein</fullName>
    </submittedName>
</protein>
<evidence type="ECO:0000313" key="1">
    <source>
        <dbReference type="EMBL" id="TNJ61931.1"/>
    </source>
</evidence>
<organism evidence="1 2">
    <name type="scientific">Paenibacillus hemerocallicola</name>
    <dbReference type="NCBI Taxonomy" id="1172614"/>
    <lineage>
        <taxon>Bacteria</taxon>
        <taxon>Bacillati</taxon>
        <taxon>Bacillota</taxon>
        <taxon>Bacilli</taxon>
        <taxon>Bacillales</taxon>
        <taxon>Paenibacillaceae</taxon>
        <taxon>Paenibacillus</taxon>
    </lineage>
</organism>
<gene>
    <name evidence="1" type="ORF">FE784_33260</name>
</gene>
<accession>A0A5C4SYT7</accession>
<name>A0A5C4SYT7_9BACL</name>
<evidence type="ECO:0000313" key="2">
    <source>
        <dbReference type="Proteomes" id="UP000307943"/>
    </source>
</evidence>
<comment type="caution">
    <text evidence="1">The sequence shown here is derived from an EMBL/GenBank/DDBJ whole genome shotgun (WGS) entry which is preliminary data.</text>
</comment>
<dbReference type="Proteomes" id="UP000307943">
    <property type="component" value="Unassembled WGS sequence"/>
</dbReference>
<reference evidence="1 2" key="1">
    <citation type="submission" date="2019-05" db="EMBL/GenBank/DDBJ databases">
        <title>We sequenced the genome of Paenibacillus hemerocallicola KCTC 33185 for further insight into its adaptation and study the phylogeny of Paenibacillus.</title>
        <authorList>
            <person name="Narsing Rao M.P."/>
        </authorList>
    </citation>
    <scope>NUCLEOTIDE SEQUENCE [LARGE SCALE GENOMIC DNA]</scope>
    <source>
        <strain evidence="1 2">KCTC 33185</strain>
    </source>
</reference>
<dbReference type="AlphaFoldDB" id="A0A5C4SYT7"/>
<dbReference type="OrthoDB" id="2543325at2"/>
<keyword evidence="2" id="KW-1185">Reference proteome</keyword>